<dbReference type="EMBL" id="JEMT01028824">
    <property type="protein sequence ID" value="EXX53642.1"/>
    <property type="molecule type" value="Genomic_DNA"/>
</dbReference>
<proteinExistence type="predicted"/>
<evidence type="ECO:0000256" key="1">
    <source>
        <dbReference type="SAM" id="MobiDB-lite"/>
    </source>
</evidence>
<dbReference type="InterPro" id="IPR036910">
    <property type="entry name" value="HMG_box_dom_sf"/>
</dbReference>
<gene>
    <name evidence="2" type="ORF">RirG_242160</name>
</gene>
<organism evidence="2 3">
    <name type="scientific">Rhizophagus irregularis (strain DAOM 197198w)</name>
    <name type="common">Glomus intraradices</name>
    <dbReference type="NCBI Taxonomy" id="1432141"/>
    <lineage>
        <taxon>Eukaryota</taxon>
        <taxon>Fungi</taxon>
        <taxon>Fungi incertae sedis</taxon>
        <taxon>Mucoromycota</taxon>
        <taxon>Glomeromycotina</taxon>
        <taxon>Glomeromycetes</taxon>
        <taxon>Glomerales</taxon>
        <taxon>Glomeraceae</taxon>
        <taxon>Rhizophagus</taxon>
    </lineage>
</organism>
<feature type="region of interest" description="Disordered" evidence="1">
    <location>
        <begin position="1"/>
        <end position="27"/>
    </location>
</feature>
<feature type="compositionally biased region" description="Low complexity" evidence="1">
    <location>
        <begin position="14"/>
        <end position="27"/>
    </location>
</feature>
<evidence type="ECO:0000313" key="3">
    <source>
        <dbReference type="Proteomes" id="UP000022910"/>
    </source>
</evidence>
<dbReference type="Proteomes" id="UP000022910">
    <property type="component" value="Unassembled WGS sequence"/>
</dbReference>
<dbReference type="SUPFAM" id="SSF47095">
    <property type="entry name" value="HMG-box"/>
    <property type="match status" value="1"/>
</dbReference>
<dbReference type="OrthoDB" id="6247875at2759"/>
<name>A0A015I8Z4_RHIIW</name>
<protein>
    <recommendedName>
        <fullName evidence="4">MATA-HMG</fullName>
    </recommendedName>
</protein>
<dbReference type="CDD" id="cd00084">
    <property type="entry name" value="HMG-box_SF"/>
    <property type="match status" value="1"/>
</dbReference>
<dbReference type="SMR" id="A0A015I8Z4"/>
<sequence length="231" mass="26602">MPKSNSKNYLNDKPQTQNSLTSPTTLTNSQPTSFQVLMSYYTPSVTSGPPYNLTLSLPVLLLPRLMSNGSPENSQSAFTLFLMDYIAKIKKQNLNQNQQLTIREITYYASKEWKYQPSNVIRFFEVLSLASKELHEKYRPKRKYVKIKNNENKKESKINHTIKNNTINNPIINTINTTKNTTINTTINTTLVNNSMPIIPPTSVNSFPKFDVDFELYDEPKEDEIFFSLFP</sequence>
<reference evidence="2 3" key="1">
    <citation type="submission" date="2014-02" db="EMBL/GenBank/DDBJ databases">
        <title>Single nucleus genome sequencing reveals high similarity among nuclei of an endomycorrhizal fungus.</title>
        <authorList>
            <person name="Lin K."/>
            <person name="Geurts R."/>
            <person name="Zhang Z."/>
            <person name="Limpens E."/>
            <person name="Saunders D.G."/>
            <person name="Mu D."/>
            <person name="Pang E."/>
            <person name="Cao H."/>
            <person name="Cha H."/>
            <person name="Lin T."/>
            <person name="Zhou Q."/>
            <person name="Shang Y."/>
            <person name="Li Y."/>
            <person name="Ivanov S."/>
            <person name="Sharma T."/>
            <person name="Velzen R.V."/>
            <person name="Ruijter N.D."/>
            <person name="Aanen D.K."/>
            <person name="Win J."/>
            <person name="Kamoun S."/>
            <person name="Bisseling T."/>
            <person name="Huang S."/>
        </authorList>
    </citation>
    <scope>NUCLEOTIDE SEQUENCE [LARGE SCALE GENOMIC DNA]</scope>
    <source>
        <strain evidence="3">DAOM197198w</strain>
    </source>
</reference>
<accession>A0A015I8Z4</accession>
<evidence type="ECO:0008006" key="4">
    <source>
        <dbReference type="Google" id="ProtNLM"/>
    </source>
</evidence>
<comment type="caution">
    <text evidence="2">The sequence shown here is derived from an EMBL/GenBank/DDBJ whole genome shotgun (WGS) entry which is preliminary data.</text>
</comment>
<dbReference type="AlphaFoldDB" id="A0A015I8Z4"/>
<dbReference type="Gene3D" id="1.10.30.10">
    <property type="entry name" value="High mobility group box domain"/>
    <property type="match status" value="1"/>
</dbReference>
<dbReference type="HOGENOM" id="CLU_1200368_0_0_1"/>
<dbReference type="STRING" id="1432141.A0A015I8Z4"/>
<keyword evidence="3" id="KW-1185">Reference proteome</keyword>
<evidence type="ECO:0000313" key="2">
    <source>
        <dbReference type="EMBL" id="EXX53642.1"/>
    </source>
</evidence>